<evidence type="ECO:0000313" key="2">
    <source>
        <dbReference type="EMBL" id="KAF5363992.1"/>
    </source>
</evidence>
<gene>
    <name evidence="2" type="ORF">D9756_000256</name>
</gene>
<comment type="caution">
    <text evidence="2">The sequence shown here is derived from an EMBL/GenBank/DDBJ whole genome shotgun (WGS) entry which is preliminary data.</text>
</comment>
<feature type="region of interest" description="Disordered" evidence="1">
    <location>
        <begin position="1032"/>
        <end position="1062"/>
    </location>
</feature>
<evidence type="ECO:0000313" key="3">
    <source>
        <dbReference type="Proteomes" id="UP000559027"/>
    </source>
</evidence>
<proteinExistence type="predicted"/>
<evidence type="ECO:0000256" key="1">
    <source>
        <dbReference type="SAM" id="MobiDB-lite"/>
    </source>
</evidence>
<feature type="region of interest" description="Disordered" evidence="1">
    <location>
        <begin position="889"/>
        <end position="925"/>
    </location>
</feature>
<reference evidence="2 3" key="1">
    <citation type="journal article" date="2020" name="ISME J.">
        <title>Uncovering the hidden diversity of litter-decomposition mechanisms in mushroom-forming fungi.</title>
        <authorList>
            <person name="Floudas D."/>
            <person name="Bentzer J."/>
            <person name="Ahren D."/>
            <person name="Johansson T."/>
            <person name="Persson P."/>
            <person name="Tunlid A."/>
        </authorList>
    </citation>
    <scope>NUCLEOTIDE SEQUENCE [LARGE SCALE GENOMIC DNA]</scope>
    <source>
        <strain evidence="2 3">CBS 146.42</strain>
    </source>
</reference>
<dbReference type="OrthoDB" id="2011702at2759"/>
<name>A0A8H5GFF1_9AGAR</name>
<dbReference type="EMBL" id="JAACJO010000001">
    <property type="protein sequence ID" value="KAF5363992.1"/>
    <property type="molecule type" value="Genomic_DNA"/>
</dbReference>
<feature type="region of interest" description="Disordered" evidence="1">
    <location>
        <begin position="404"/>
        <end position="435"/>
    </location>
</feature>
<keyword evidence="3" id="KW-1185">Reference proteome</keyword>
<feature type="region of interest" description="Disordered" evidence="1">
    <location>
        <begin position="1355"/>
        <end position="1374"/>
    </location>
</feature>
<feature type="compositionally biased region" description="Basic and acidic residues" evidence="1">
    <location>
        <begin position="1038"/>
        <end position="1062"/>
    </location>
</feature>
<dbReference type="Proteomes" id="UP000559027">
    <property type="component" value="Unassembled WGS sequence"/>
</dbReference>
<evidence type="ECO:0008006" key="4">
    <source>
        <dbReference type="Google" id="ProtNLM"/>
    </source>
</evidence>
<organism evidence="2 3">
    <name type="scientific">Leucocoprinus leucothites</name>
    <dbReference type="NCBI Taxonomy" id="201217"/>
    <lineage>
        <taxon>Eukaryota</taxon>
        <taxon>Fungi</taxon>
        <taxon>Dikarya</taxon>
        <taxon>Basidiomycota</taxon>
        <taxon>Agaricomycotina</taxon>
        <taxon>Agaricomycetes</taxon>
        <taxon>Agaricomycetidae</taxon>
        <taxon>Agaricales</taxon>
        <taxon>Agaricineae</taxon>
        <taxon>Agaricaceae</taxon>
        <taxon>Leucocoprinus</taxon>
    </lineage>
</organism>
<sequence>MALLFLSHLQPQGPNNLAAVRFSSPIRVSKLRIFPIGVPLFENAPHIKSMTSPEAFYLDVFFNAQPVGSDGKDKQRAANALVPTSVSYPGGLMDFAVDMGTEYATRLMIVKGSFHHISLAIYGSIVSEQFPVLTYQPKTITPLEPEPLSTHFDPAHASDPTALAKSLLELVPNAPSLSLAVRLMFCLKPTEDDWDNPDFPHIYANLENDSEDYDLDSIVANLDRPIPEDVSQESLDRFVERLTDFVESPSVDLAYQIANVLNLSASQSPLFSQALLNALDLSSLLTATTLADTPTLKTLTDACSNALIARHFLNQTTLFATLSEMRDNPRFRSDKSLLSAIDRLKSRILGWQAFEDALSRENGSDDWWTCPAGLLYDICREEQALGNWLASMIMHDDILDLLAKSPPPPQSTSTRSPPILFSRNPDEDGEDGDEEFGPIEHHDFIAFVRACIGVVAVLGVLAWADSVGNDDCRERTLAVIHLWQSTDGYREIVNHLFLLRQLTRRLKWITTDNDPPRHSGLLAERVLCSLLLPSVPSSHPYPHPYPHSHTHIHNHSQPTLPALNHDLTQTILSLSQPLAYIPEHERLGFRKLALVVDDGLPAAVEELVLVFNSHRDAAEDGTSGMRRPLSLRRIRILRVGVGLVLRELGNDGSGEVDTDADGGGDGVGGEWRVLEAFGVEKTFGFIERLVDLLGDLVEDLQVHCFHGDGINSLPNSKTTSTTGHVPEERHNQDLIEQLFATTHELLILIHRLAIKAIFSLTARGLRKVVYGIVDLIGCADSVLSPITTYGTPINGTSKLQKKGRAQRQTGTERVARKTRKTCVRVLRAFARRDAVVEPRKRTNAMEVVLRSLLLCGQVGHHGGEPSGSGKEEDVVGRVERVLELIECVLPSSPSPSPSTEEVRQPPQEGVEHDQQMVDSEPPTHIQNQRQLQQLKDLKALWATSVFPLILHELRLFMCVLPVEAQVRLVLLLVGVDEEGCVGVGEWLVEEVVKEVVEVVRWLQHVGNHSLEEFDDGKVEEGIAAGAREVTVGEDPKEEGEGRAMEGVEGVEEKKGEKDKFTEEQRRRREVKVQKQREREVLRAERMVNLYRVYTGLQFLSLLASSSTSLEPSSSWFLRALVQTPTLATYLTSLLTLLLDGHYTSPPITSLLKSLSHSTSFAKLTSDNLKAVVLVGALRNAQGDVTSVIAGDGVKDMIGDEGVKRVMFSASVGANGGQDISVDVDVLRLEVGRLCAVCADRVGMVSTQVAEMLLAVLAWMTGASFKSSAEATTAGENKEEERPAKMKVLRGVTREAFIILCDSFTIMLPEEEQVVHDLQARMGVDEDEDFTPIPIELPDTLVLSLSSISSLLSQSRTVSTPSSSSHSRTRSLSTLQFSGGFPSGGSVNYIDTGRPSTPKGGQKTPDILGTIISPPTALLRSPAATGLTKTYMNNDFRSLRQVPSARLNTSRLPSTHGECTFF</sequence>
<protein>
    <recommendedName>
        <fullName evidence="4">Virilizer N-terminal domain-containing protein</fullName>
    </recommendedName>
</protein>
<accession>A0A8H5GFF1</accession>